<protein>
    <submittedName>
        <fullName evidence="2">Transaldolase</fullName>
    </submittedName>
</protein>
<dbReference type="eggNOG" id="COG0176">
    <property type="taxonomic scope" value="Bacteria"/>
</dbReference>
<dbReference type="KEGG" id="msv:Mesil_1103"/>
<keyword evidence="1" id="KW-0704">Schiff base</keyword>
<dbReference type="EMBL" id="CP002042">
    <property type="protein sequence ID" value="ADH63008.1"/>
    <property type="molecule type" value="Genomic_DNA"/>
</dbReference>
<evidence type="ECO:0000256" key="1">
    <source>
        <dbReference type="ARBA" id="ARBA00023270"/>
    </source>
</evidence>
<dbReference type="STRING" id="526227.Mesil_1103"/>
<evidence type="ECO:0000313" key="3">
    <source>
        <dbReference type="Proteomes" id="UP000001916"/>
    </source>
</evidence>
<accession>D7BD90</accession>
<name>D7BD90_ALLS1</name>
<proteinExistence type="predicted"/>
<sequence>MRLYLDSADLERLSPLLETGVFYGVTTNPLLLREAGLRKGQLAAFAESVLGQGAREVYLQSWGAEIRQLLEQGRELARLDSRVVVKLPATREGLSAASRLAAEGVRTCVTAAYAPFQALLAAAAGAAYVAPYLGRINDSGREGHAVIAQMARALRQIGSSTKILVASVRSTADLASLAQAGVRCATVPPNIAEQLFQEPLTLEATRSFEAAASEVNR</sequence>
<dbReference type="OrthoDB" id="9807051at2"/>
<keyword evidence="3" id="KW-1185">Reference proteome</keyword>
<organism evidence="2 3">
    <name type="scientific">Allomeiothermus silvanus (strain ATCC 700542 / DSM 9946 / NBRC 106475 / NCIMB 13440 / VI-R2)</name>
    <name type="common">Thermus silvanus</name>
    <dbReference type="NCBI Taxonomy" id="526227"/>
    <lineage>
        <taxon>Bacteria</taxon>
        <taxon>Thermotogati</taxon>
        <taxon>Deinococcota</taxon>
        <taxon>Deinococci</taxon>
        <taxon>Thermales</taxon>
        <taxon>Thermaceae</taxon>
        <taxon>Allomeiothermus</taxon>
    </lineage>
</organism>
<dbReference type="PANTHER" id="PTHR10683">
    <property type="entry name" value="TRANSALDOLASE"/>
    <property type="match status" value="1"/>
</dbReference>
<reference evidence="2 3" key="1">
    <citation type="journal article" date="2010" name="Stand. Genomic Sci.">
        <title>Complete genome sequence of Meiothermus silvanus type strain (VI-R2).</title>
        <authorList>
            <person name="Sikorski J."/>
            <person name="Tindall B.J."/>
            <person name="Lowry S."/>
            <person name="Lucas S."/>
            <person name="Nolan M."/>
            <person name="Copeland A."/>
            <person name="Glavina Del Rio T."/>
            <person name="Tice H."/>
            <person name="Cheng J.F."/>
            <person name="Han C."/>
            <person name="Pitluck S."/>
            <person name="Liolios K."/>
            <person name="Ivanova N."/>
            <person name="Mavromatis K."/>
            <person name="Mikhailova N."/>
            <person name="Pati A."/>
            <person name="Goodwin L."/>
            <person name="Chen A."/>
            <person name="Palaniappan K."/>
            <person name="Land M."/>
            <person name="Hauser L."/>
            <person name="Chang Y.J."/>
            <person name="Jeffries C.D."/>
            <person name="Rohde M."/>
            <person name="Goker M."/>
            <person name="Woyke T."/>
            <person name="Bristow J."/>
            <person name="Eisen J.A."/>
            <person name="Markowitz V."/>
            <person name="Hugenholtz P."/>
            <person name="Kyrpides N.C."/>
            <person name="Klenk H.P."/>
            <person name="Lapidus A."/>
        </authorList>
    </citation>
    <scope>NUCLEOTIDE SEQUENCE [LARGE SCALE GENOMIC DNA]</scope>
    <source>
        <strain evidence="3">ATCC 700542 / DSM 9946 / VI-R2</strain>
    </source>
</reference>
<dbReference type="HOGENOM" id="CLU_079764_1_0_0"/>
<dbReference type="Proteomes" id="UP000001916">
    <property type="component" value="Chromosome"/>
</dbReference>
<dbReference type="Gene3D" id="3.20.20.70">
    <property type="entry name" value="Aldolase class I"/>
    <property type="match status" value="1"/>
</dbReference>
<dbReference type="RefSeq" id="WP_013157588.1">
    <property type="nucleotide sequence ID" value="NC_014212.1"/>
</dbReference>
<dbReference type="SUPFAM" id="SSF51569">
    <property type="entry name" value="Aldolase"/>
    <property type="match status" value="1"/>
</dbReference>
<dbReference type="GO" id="GO:0005975">
    <property type="term" value="P:carbohydrate metabolic process"/>
    <property type="evidence" value="ECO:0007669"/>
    <property type="project" value="InterPro"/>
</dbReference>
<dbReference type="PANTHER" id="PTHR10683:SF40">
    <property type="entry name" value="FRUCTOSE-6-PHOSPHATE ALDOLASE 1-RELATED"/>
    <property type="match status" value="1"/>
</dbReference>
<dbReference type="InterPro" id="IPR013785">
    <property type="entry name" value="Aldolase_TIM"/>
</dbReference>
<dbReference type="InterPro" id="IPR001585">
    <property type="entry name" value="TAL/FSA"/>
</dbReference>
<dbReference type="PROSITE" id="PS00958">
    <property type="entry name" value="TRANSALDOLASE_2"/>
    <property type="match status" value="1"/>
</dbReference>
<dbReference type="Pfam" id="PF00923">
    <property type="entry name" value="TAL_FSA"/>
    <property type="match status" value="1"/>
</dbReference>
<dbReference type="InterPro" id="IPR018225">
    <property type="entry name" value="Transaldolase_AS"/>
</dbReference>
<dbReference type="AlphaFoldDB" id="D7BD90"/>
<evidence type="ECO:0000313" key="2">
    <source>
        <dbReference type="EMBL" id="ADH63008.1"/>
    </source>
</evidence>
<gene>
    <name evidence="2" type="ordered locus">Mesil_1103</name>
</gene>